<evidence type="ECO:0000313" key="6">
    <source>
        <dbReference type="Proteomes" id="UP000069940"/>
    </source>
</evidence>
<protein>
    <recommendedName>
        <fullName evidence="4">Centromere protein J C-terminal domain-containing protein</fullName>
    </recommendedName>
</protein>
<feature type="region of interest" description="Disordered" evidence="3">
    <location>
        <begin position="392"/>
        <end position="417"/>
    </location>
</feature>
<dbReference type="InterPro" id="IPR026581">
    <property type="entry name" value="TCP10L/CENPJ"/>
</dbReference>
<feature type="compositionally biased region" description="Basic and acidic residues" evidence="3">
    <location>
        <begin position="126"/>
        <end position="137"/>
    </location>
</feature>
<feature type="compositionally biased region" description="Basic and acidic residues" evidence="3">
    <location>
        <begin position="448"/>
        <end position="458"/>
    </location>
</feature>
<feature type="region of interest" description="Disordered" evidence="3">
    <location>
        <begin position="660"/>
        <end position="688"/>
    </location>
</feature>
<feature type="compositionally biased region" description="Low complexity" evidence="3">
    <location>
        <begin position="723"/>
        <end position="742"/>
    </location>
</feature>
<proteinExistence type="inferred from homology"/>
<accession>A0ABM1ZY95</accession>
<evidence type="ECO:0000256" key="1">
    <source>
        <dbReference type="ARBA" id="ARBA00005627"/>
    </source>
</evidence>
<organism evidence="5 6">
    <name type="scientific">Aedes albopictus</name>
    <name type="common">Asian tiger mosquito</name>
    <name type="synonym">Stegomyia albopicta</name>
    <dbReference type="NCBI Taxonomy" id="7160"/>
    <lineage>
        <taxon>Eukaryota</taxon>
        <taxon>Metazoa</taxon>
        <taxon>Ecdysozoa</taxon>
        <taxon>Arthropoda</taxon>
        <taxon>Hexapoda</taxon>
        <taxon>Insecta</taxon>
        <taxon>Pterygota</taxon>
        <taxon>Neoptera</taxon>
        <taxon>Endopterygota</taxon>
        <taxon>Diptera</taxon>
        <taxon>Nematocera</taxon>
        <taxon>Culicoidea</taxon>
        <taxon>Culicidae</taxon>
        <taxon>Culicinae</taxon>
        <taxon>Aedini</taxon>
        <taxon>Aedes</taxon>
        <taxon>Stegomyia</taxon>
    </lineage>
</organism>
<dbReference type="EnsemblMetazoa" id="AALFPA23_022746.R33764">
    <property type="protein sequence ID" value="AALFPA23_022746.P33764"/>
    <property type="gene ID" value="AALFPA23_022746"/>
</dbReference>
<sequence>MSAAESESPRSILARLEQLKQWQEEQQRVLLQKQIAQRELLNQEQQKMYAILGLDRGGTEGDDQEVMVSDDEPEFEQTNMQRQLVLDRRRSPPDDSDVEVEKVPSRQRIRQPPVPTRKVPTKPFLKRGEGLKARFKVDPNSFKLDNLPKYKYANLAKSRAQDAKKRKQSEEASTADKPSGNSRGKSQEPSGRKFLARREESPPRVVLDINKVQHKKLTVQQPVEKTVSRNINQTAEECPGEESLDETDDQEEISLLPSMESLKLRRDAIESQKSAAPVQPQVQPNVPWKQQLQNDPMLLRQLKELKDLNLFELLEQRLASGNASLDSDASTLLKLLAENTTDLSGLLGLSDSTIVPPPARNNPPSEEPLVQTEEVTTCLTIYPIPDPKRHFLKDDSDLSSSSSCSSTESDSDDEERGHVHFADEQEVQEIETDVESHLETVNFSRMSTPKDKSPKDRGSLSNEDDSGRSAQAEKVDEEQKRIREDILEKSELLKERLVELETEIESFRKENAELMRMKQDHELEKIKLEQDREEMMEKLNDERIKMEVYFHDERIKIDEERQKALKEAMKPTKKEKEEILRLKEQIAEMQKEAKAKEAKHASSLSRFRSQIKNLEKDLKETQLELEVIKKDNKKLETENARLKRQNNSRMLLEINKNLAKLAAPSAEPSGEPRRNSSPEKPRKCVAAKIKPIEVVEKAVIGKVATAKVISHPRRSTESRKSKLSSSDSQSESSDSSSASEADSSGDKEERSRRSSYFQGKAKKGLFQTEVQDQSQPEATAEDRSPKTAELINSLKRETVNADGSRDIWYPNGNLKKISPDGLVIRMLYFNKDIKETNMSEGTTKYYYFETNTWHTTYLDGLEILEFPDGQTEHRFKDGSTEVHFPNGSIRTTNPNSTDIAEEWKYPDGSTVIIKKNDDKVINLPNGQVEIHTKAHKRRIYPDGTIKYLYPDGSQESRYSNGRVRLKDKEGKLISDTGGTG</sequence>
<feature type="compositionally biased region" description="Low complexity" evidence="3">
    <location>
        <begin position="398"/>
        <end position="408"/>
    </location>
</feature>
<feature type="coiled-coil region" evidence="2">
    <location>
        <begin position="572"/>
        <end position="648"/>
    </location>
</feature>
<feature type="domain" description="Centromere protein J C-terminal" evidence="4">
    <location>
        <begin position="897"/>
        <end position="931"/>
    </location>
</feature>
<feature type="region of interest" description="Disordered" evidence="3">
    <location>
        <begin position="703"/>
        <end position="787"/>
    </location>
</feature>
<evidence type="ECO:0000259" key="4">
    <source>
        <dbReference type="Pfam" id="PF07202"/>
    </source>
</evidence>
<dbReference type="GeneID" id="109426327"/>
<feature type="compositionally biased region" description="Basic and acidic residues" evidence="3">
    <location>
        <begin position="85"/>
        <end position="104"/>
    </location>
</feature>
<keyword evidence="6" id="KW-1185">Reference proteome</keyword>
<evidence type="ECO:0000256" key="2">
    <source>
        <dbReference type="SAM" id="Coils"/>
    </source>
</evidence>
<reference evidence="5" key="2">
    <citation type="submission" date="2025-05" db="UniProtKB">
        <authorList>
            <consortium name="EnsemblMetazoa"/>
        </authorList>
    </citation>
    <scope>IDENTIFICATION</scope>
    <source>
        <strain evidence="5">Foshan</strain>
    </source>
</reference>
<dbReference type="InterPro" id="IPR047002">
    <property type="entry name" value="Tcp10_C_sf"/>
</dbReference>
<feature type="compositionally biased region" description="Polar residues" evidence="3">
    <location>
        <begin position="218"/>
        <end position="235"/>
    </location>
</feature>
<feature type="compositionally biased region" description="Basic and acidic residues" evidence="3">
    <location>
        <begin position="465"/>
        <end position="480"/>
    </location>
</feature>
<feature type="region of interest" description="Disordered" evidence="3">
    <location>
        <begin position="439"/>
        <end position="480"/>
    </location>
</feature>
<feature type="region of interest" description="Disordered" evidence="3">
    <location>
        <begin position="349"/>
        <end position="372"/>
    </location>
</feature>
<dbReference type="PANTHER" id="PTHR10331">
    <property type="entry name" value="T COMPLEX PROTEIN 10"/>
    <property type="match status" value="1"/>
</dbReference>
<feature type="region of interest" description="Disordered" evidence="3">
    <location>
        <begin position="54"/>
        <end position="250"/>
    </location>
</feature>
<keyword evidence="2" id="KW-0175">Coiled coil</keyword>
<feature type="compositionally biased region" description="Polar residues" evidence="3">
    <location>
        <begin position="179"/>
        <end position="189"/>
    </location>
</feature>
<dbReference type="Gene3D" id="2.60.450.20">
    <property type="match status" value="1"/>
</dbReference>
<dbReference type="RefSeq" id="XP_062698857.1">
    <property type="nucleotide sequence ID" value="XM_062842873.1"/>
</dbReference>
<name>A0ABM1ZY95_AEDAL</name>
<dbReference type="InterPro" id="IPR009852">
    <property type="entry name" value="CENPJ_C_dom"/>
</dbReference>
<feature type="region of interest" description="Disordered" evidence="3">
    <location>
        <begin position="951"/>
        <end position="980"/>
    </location>
</feature>
<feature type="compositionally biased region" description="Polar residues" evidence="3">
    <location>
        <begin position="768"/>
        <end position="777"/>
    </location>
</feature>
<feature type="domain" description="Centromere protein J C-terminal" evidence="4">
    <location>
        <begin position="859"/>
        <end position="891"/>
    </location>
</feature>
<feature type="compositionally biased region" description="Acidic residues" evidence="3">
    <location>
        <begin position="60"/>
        <end position="75"/>
    </location>
</feature>
<feature type="compositionally biased region" description="Basic and acidic residues" evidence="3">
    <location>
        <begin position="670"/>
        <end position="682"/>
    </location>
</feature>
<evidence type="ECO:0000256" key="3">
    <source>
        <dbReference type="SAM" id="MobiDB-lite"/>
    </source>
</evidence>
<dbReference type="PANTHER" id="PTHR10331:SF6">
    <property type="entry name" value="SPINDLE ASSEMBLY ABNORMAL 4"/>
    <property type="match status" value="1"/>
</dbReference>
<reference evidence="6" key="1">
    <citation type="journal article" date="2015" name="Proc. Natl. Acad. Sci. U.S.A.">
        <title>Genome sequence of the Asian Tiger mosquito, Aedes albopictus, reveals insights into its biology, genetics, and evolution.</title>
        <authorList>
            <person name="Chen X.G."/>
            <person name="Jiang X."/>
            <person name="Gu J."/>
            <person name="Xu M."/>
            <person name="Wu Y."/>
            <person name="Deng Y."/>
            <person name="Zhang C."/>
            <person name="Bonizzoni M."/>
            <person name="Dermauw W."/>
            <person name="Vontas J."/>
            <person name="Armbruster P."/>
            <person name="Huang X."/>
            <person name="Yang Y."/>
            <person name="Zhang H."/>
            <person name="He W."/>
            <person name="Peng H."/>
            <person name="Liu Y."/>
            <person name="Wu K."/>
            <person name="Chen J."/>
            <person name="Lirakis M."/>
            <person name="Topalis P."/>
            <person name="Van Leeuwen T."/>
            <person name="Hall A.B."/>
            <person name="Jiang X."/>
            <person name="Thorpe C."/>
            <person name="Mueller R.L."/>
            <person name="Sun C."/>
            <person name="Waterhouse R.M."/>
            <person name="Yan G."/>
            <person name="Tu Z.J."/>
            <person name="Fang X."/>
            <person name="James A.A."/>
        </authorList>
    </citation>
    <scope>NUCLEOTIDE SEQUENCE [LARGE SCALE GENOMIC DNA]</scope>
    <source>
        <strain evidence="6">Foshan</strain>
    </source>
</reference>
<evidence type="ECO:0000313" key="5">
    <source>
        <dbReference type="EnsemblMetazoa" id="AALFPA23_022746.P33764"/>
    </source>
</evidence>
<comment type="similarity">
    <text evidence="1">Belongs to the TCP10 family.</text>
</comment>
<feature type="compositionally biased region" description="Acidic residues" evidence="3">
    <location>
        <begin position="238"/>
        <end position="250"/>
    </location>
</feature>
<feature type="domain" description="Centromere protein J C-terminal" evidence="4">
    <location>
        <begin position="936"/>
        <end position="964"/>
    </location>
</feature>
<dbReference type="Proteomes" id="UP000069940">
    <property type="component" value="Unassembled WGS sequence"/>
</dbReference>
<dbReference type="Pfam" id="PF07202">
    <property type="entry name" value="Tcp10_C"/>
    <property type="match status" value="3"/>
</dbReference>